<name>A0A9Q3J3Q9_9BASI</name>
<proteinExistence type="predicted"/>
<evidence type="ECO:0008006" key="3">
    <source>
        <dbReference type="Google" id="ProtNLM"/>
    </source>
</evidence>
<keyword evidence="2" id="KW-1185">Reference proteome</keyword>
<gene>
    <name evidence="1" type="ORF">O181_094743</name>
</gene>
<organism evidence="1 2">
    <name type="scientific">Austropuccinia psidii MF-1</name>
    <dbReference type="NCBI Taxonomy" id="1389203"/>
    <lineage>
        <taxon>Eukaryota</taxon>
        <taxon>Fungi</taxon>
        <taxon>Dikarya</taxon>
        <taxon>Basidiomycota</taxon>
        <taxon>Pucciniomycotina</taxon>
        <taxon>Pucciniomycetes</taxon>
        <taxon>Pucciniales</taxon>
        <taxon>Sphaerophragmiaceae</taxon>
        <taxon>Austropuccinia</taxon>
    </lineage>
</organism>
<reference evidence="1" key="1">
    <citation type="submission" date="2021-03" db="EMBL/GenBank/DDBJ databases">
        <title>Draft genome sequence of rust myrtle Austropuccinia psidii MF-1, a brazilian biotype.</title>
        <authorList>
            <person name="Quecine M.C."/>
            <person name="Pachon D.M.R."/>
            <person name="Bonatelli M.L."/>
            <person name="Correr F.H."/>
            <person name="Franceschini L.M."/>
            <person name="Leite T.F."/>
            <person name="Margarido G.R.A."/>
            <person name="Almeida C.A."/>
            <person name="Ferrarezi J.A."/>
            <person name="Labate C.A."/>
        </authorList>
    </citation>
    <scope>NUCLEOTIDE SEQUENCE</scope>
    <source>
        <strain evidence="1">MF-1</strain>
    </source>
</reference>
<comment type="caution">
    <text evidence="1">The sequence shown here is derived from an EMBL/GenBank/DDBJ whole genome shotgun (WGS) entry which is preliminary data.</text>
</comment>
<accession>A0A9Q3J3Q9</accession>
<evidence type="ECO:0000313" key="1">
    <source>
        <dbReference type="EMBL" id="MBW0555028.1"/>
    </source>
</evidence>
<protein>
    <recommendedName>
        <fullName evidence="3">Retrotransposon gag domain-containing protein</fullName>
    </recommendedName>
</protein>
<sequence>MLQEDFHKPNEIIVGKLHFLFTRTAKNWYYKMRQDNGKHDWPWCQSEIITQWAGNSWRFKIKNSLESAIVNSEKDKPLTWFLIQKEILSALHPDMSESMINMIIFRKYGGELVHSIKCRCVEPCYTEDYINSMEDIITRKRIGKSWTRVPMESKMVSKNARKDKRPSRHVLKCH</sequence>
<dbReference type="Proteomes" id="UP000765509">
    <property type="component" value="Unassembled WGS sequence"/>
</dbReference>
<dbReference type="EMBL" id="AVOT02061890">
    <property type="protein sequence ID" value="MBW0555028.1"/>
    <property type="molecule type" value="Genomic_DNA"/>
</dbReference>
<dbReference type="AlphaFoldDB" id="A0A9Q3J3Q9"/>
<evidence type="ECO:0000313" key="2">
    <source>
        <dbReference type="Proteomes" id="UP000765509"/>
    </source>
</evidence>